<evidence type="ECO:0000256" key="8">
    <source>
        <dbReference type="HAMAP-Rule" id="MF_01445"/>
    </source>
</evidence>
<keyword evidence="5 8" id="KW-0408">Iron</keyword>
<comment type="similarity">
    <text evidence="8">Belongs to the KAE1 / TsaD family.</text>
</comment>
<feature type="binding site" evidence="8">
    <location>
        <position position="166"/>
    </location>
    <ligand>
        <name>substrate</name>
    </ligand>
</feature>
<dbReference type="InterPro" id="IPR017861">
    <property type="entry name" value="KAE1/TsaD"/>
</dbReference>
<dbReference type="GO" id="GO:0061711">
    <property type="term" value="F:tRNA N(6)-L-threonylcarbamoyladenine synthase activity"/>
    <property type="evidence" value="ECO:0007669"/>
    <property type="project" value="UniProtKB-EC"/>
</dbReference>
<dbReference type="KEGG" id="abra:BN85316010"/>
<comment type="subcellular location">
    <subcellularLocation>
        <location evidence="8">Cytoplasm</location>
    </subcellularLocation>
</comment>
<dbReference type="EMBL" id="FO681348">
    <property type="protein sequence ID" value="CCV66622.1"/>
    <property type="molecule type" value="Genomic_DNA"/>
</dbReference>
<keyword evidence="11" id="KW-1185">Reference proteome</keyword>
<evidence type="ECO:0000256" key="4">
    <source>
        <dbReference type="ARBA" id="ARBA00022723"/>
    </source>
</evidence>
<keyword evidence="3 8" id="KW-0819">tRNA processing</keyword>
<dbReference type="NCBIfam" id="TIGR03723">
    <property type="entry name" value="T6A_TsaD_YgjD"/>
    <property type="match status" value="1"/>
</dbReference>
<feature type="binding site" evidence="8">
    <location>
        <position position="115"/>
    </location>
    <ligand>
        <name>Fe cation</name>
        <dbReference type="ChEBI" id="CHEBI:24875"/>
    </ligand>
</feature>
<dbReference type="SUPFAM" id="SSF53067">
    <property type="entry name" value="Actin-like ATPase domain"/>
    <property type="match status" value="1"/>
</dbReference>
<dbReference type="InterPro" id="IPR043129">
    <property type="entry name" value="ATPase_NBD"/>
</dbReference>
<feature type="binding site" evidence="8">
    <location>
        <position position="298"/>
    </location>
    <ligand>
        <name>Fe cation</name>
        <dbReference type="ChEBI" id="CHEBI:24875"/>
    </ligand>
</feature>
<dbReference type="STRING" id="61635.BN85316010"/>
<dbReference type="RefSeq" id="WP_030005474.1">
    <property type="nucleotide sequence ID" value="NC_022549.1"/>
</dbReference>
<feature type="binding site" evidence="8">
    <location>
        <position position="183"/>
    </location>
    <ligand>
        <name>substrate</name>
    </ligand>
</feature>
<evidence type="ECO:0000313" key="11">
    <source>
        <dbReference type="Proteomes" id="UP000032737"/>
    </source>
</evidence>
<comment type="function">
    <text evidence="8">Required for the formation of a threonylcarbamoyl group on adenosine at position 37 (t(6)A37) in tRNAs that read codons beginning with adenine. Is involved in the transfer of the threonylcarbamoyl moiety of threonylcarbamoyl-AMP (TC-AMP) to the N6 group of A37, together with TsaE and TsaB. TsaD likely plays a direct catalytic role in this reaction.</text>
</comment>
<evidence type="ECO:0000256" key="2">
    <source>
        <dbReference type="ARBA" id="ARBA00022679"/>
    </source>
</evidence>
<dbReference type="GO" id="GO:0005737">
    <property type="term" value="C:cytoplasm"/>
    <property type="evidence" value="ECO:0007669"/>
    <property type="project" value="UniProtKB-SubCell"/>
</dbReference>
<gene>
    <name evidence="10" type="primary">gcp</name>
    <name evidence="8" type="synonym">tsaD</name>
    <name evidence="10" type="ORF">BN85316010</name>
</gene>
<dbReference type="PRINTS" id="PR00789">
    <property type="entry name" value="OSIALOPTASE"/>
</dbReference>
<dbReference type="InterPro" id="IPR000905">
    <property type="entry name" value="Gcp-like_dom"/>
</dbReference>
<dbReference type="GO" id="GO:0005506">
    <property type="term" value="F:iron ion binding"/>
    <property type="evidence" value="ECO:0007669"/>
    <property type="project" value="UniProtKB-UniRule"/>
</dbReference>
<evidence type="ECO:0000256" key="7">
    <source>
        <dbReference type="ARBA" id="ARBA00048117"/>
    </source>
</evidence>
<dbReference type="PANTHER" id="PTHR11735">
    <property type="entry name" value="TRNA N6-ADENOSINE THREONYLCARBAMOYLTRANSFERASE"/>
    <property type="match status" value="1"/>
</dbReference>
<keyword evidence="1 8" id="KW-0963">Cytoplasm</keyword>
<evidence type="ECO:0000256" key="6">
    <source>
        <dbReference type="ARBA" id="ARBA00023315"/>
    </source>
</evidence>
<dbReference type="PANTHER" id="PTHR11735:SF6">
    <property type="entry name" value="TRNA N6-ADENOSINE THREONYLCARBAMOYLTRANSFERASE, MITOCHONDRIAL"/>
    <property type="match status" value="1"/>
</dbReference>
<feature type="binding site" evidence="8">
    <location>
        <position position="272"/>
    </location>
    <ligand>
        <name>substrate</name>
    </ligand>
</feature>
<dbReference type="HOGENOM" id="CLU_023208_0_1_14"/>
<evidence type="ECO:0000256" key="5">
    <source>
        <dbReference type="ARBA" id="ARBA00023004"/>
    </source>
</evidence>
<dbReference type="FunFam" id="3.30.420.40:FF:000012">
    <property type="entry name" value="tRNA N6-adenosine threonylcarbamoyltransferase"/>
    <property type="match status" value="1"/>
</dbReference>
<protein>
    <recommendedName>
        <fullName evidence="8">tRNA N6-adenosine threonylcarbamoyltransferase</fullName>
        <ecNumber evidence="8">2.3.1.234</ecNumber>
    </recommendedName>
    <alternativeName>
        <fullName evidence="8">N6-L-threonylcarbamoyladenine synthase</fullName>
        <shortName evidence="8">t(6)A synthase</shortName>
    </alternativeName>
    <alternativeName>
        <fullName evidence="8">t(6)A37 threonylcarbamoyladenosine biosynthesis protein TsaD</fullName>
    </alternativeName>
    <alternativeName>
        <fullName evidence="8">tRNA threonylcarbamoyladenosine biosynthesis protein TsaD</fullName>
    </alternativeName>
</protein>
<sequence length="332" mass="35931">MIILAVESSCDETSVALVKDGKEVLSNVVLSQINIHTLYGGVVPEIASRHHVENMTIVFDEAIKEANVTIDEIDAVSVTEGPGLIGSLLVGINAAAAFAFANNKPLIGVNHLAGHIYAANIENDIQFPLVALLASGGHTELIYMKDHMSFQLLGETLDDAVGEAYDKVGRMMGLPYPGGPIIDERAVLGKDTYHLPRPYLDINGYDFSFSGLKSAVNNLIYHANRKGETIDVNDLCASFQASVIDVLSFKLEKAVNDFKVDHIVLAGGVAANRGLRNKVNERFKDKHVLIPSLKYCTDNAAMIGAAAYFTYLKKGALKDYRLGGHSSLDLEE</sequence>
<evidence type="ECO:0000313" key="10">
    <source>
        <dbReference type="EMBL" id="CCV66622.1"/>
    </source>
</evidence>
<keyword evidence="2 8" id="KW-0808">Transferase</keyword>
<dbReference type="InterPro" id="IPR022450">
    <property type="entry name" value="TsaD"/>
</dbReference>
<keyword evidence="6 8" id="KW-0012">Acyltransferase</keyword>
<dbReference type="Pfam" id="PF00814">
    <property type="entry name" value="TsaD"/>
    <property type="match status" value="1"/>
</dbReference>
<comment type="cofactor">
    <cofactor evidence="8">
        <name>Fe(2+)</name>
        <dbReference type="ChEBI" id="CHEBI:29033"/>
    </cofactor>
    <text evidence="8">Binds 1 Fe(2+) ion per subunit.</text>
</comment>
<dbReference type="HAMAP" id="MF_01445">
    <property type="entry name" value="TsaD"/>
    <property type="match status" value="1"/>
</dbReference>
<proteinExistence type="inferred from homology"/>
<evidence type="ECO:0000256" key="1">
    <source>
        <dbReference type="ARBA" id="ARBA00022490"/>
    </source>
</evidence>
<feature type="binding site" evidence="8">
    <location>
        <position position="111"/>
    </location>
    <ligand>
        <name>Fe cation</name>
        <dbReference type="ChEBI" id="CHEBI:24875"/>
    </ligand>
</feature>
<name>U4KQ24_9MOLU</name>
<dbReference type="AlphaFoldDB" id="U4KQ24"/>
<feature type="binding site" evidence="8">
    <location>
        <position position="179"/>
    </location>
    <ligand>
        <name>substrate</name>
    </ligand>
</feature>
<feature type="domain" description="Gcp-like" evidence="9">
    <location>
        <begin position="23"/>
        <end position="304"/>
    </location>
</feature>
<feature type="binding site" evidence="8">
    <location>
        <begin position="133"/>
        <end position="137"/>
    </location>
    <ligand>
        <name>substrate</name>
    </ligand>
</feature>
<evidence type="ECO:0000259" key="9">
    <source>
        <dbReference type="Pfam" id="PF00814"/>
    </source>
</evidence>
<dbReference type="Proteomes" id="UP000032737">
    <property type="component" value="Chromosome"/>
</dbReference>
<dbReference type="FunFam" id="3.30.420.40:FF:000040">
    <property type="entry name" value="tRNA N6-adenosine threonylcarbamoyltransferase"/>
    <property type="match status" value="1"/>
</dbReference>
<dbReference type="EC" id="2.3.1.234" evidence="8"/>
<dbReference type="CDD" id="cd24133">
    <property type="entry name" value="ASKHA_NBD_TsaD_bac"/>
    <property type="match status" value="1"/>
</dbReference>
<dbReference type="Gene3D" id="3.30.420.40">
    <property type="match status" value="2"/>
</dbReference>
<evidence type="ECO:0000256" key="3">
    <source>
        <dbReference type="ARBA" id="ARBA00022694"/>
    </source>
</evidence>
<accession>U4KQ24</accession>
<dbReference type="NCBIfam" id="TIGR00329">
    <property type="entry name" value="gcp_kae1"/>
    <property type="match status" value="1"/>
</dbReference>
<reference evidence="10 11" key="1">
    <citation type="journal article" date="2013" name="J. Mol. Microbiol. Biotechnol.">
        <title>Analysis of the Complete Genomes of Acholeplasma brassicae , A. palmae and A. laidlawii and Their Comparison to the Obligate Parasites from ' Candidatus Phytoplasma'.</title>
        <authorList>
            <person name="Kube M."/>
            <person name="Siewert C."/>
            <person name="Migdoll A.M."/>
            <person name="Duduk B."/>
            <person name="Holz S."/>
            <person name="Rabus R."/>
            <person name="Seemuller E."/>
            <person name="Mitrovic J."/>
            <person name="Muller I."/>
            <person name="Buttner C."/>
            <person name="Reinhardt R."/>
        </authorList>
    </citation>
    <scope>NUCLEOTIDE SEQUENCE [LARGE SCALE GENOMIC DNA]</scope>
    <source>
        <strain evidence="11">0502</strain>
    </source>
</reference>
<keyword evidence="4 8" id="KW-0479">Metal-binding</keyword>
<comment type="catalytic activity">
    <reaction evidence="7 8">
        <text>L-threonylcarbamoyladenylate + adenosine(37) in tRNA = N(6)-L-threonylcarbamoyladenosine(37) in tRNA + AMP + H(+)</text>
        <dbReference type="Rhea" id="RHEA:37059"/>
        <dbReference type="Rhea" id="RHEA-COMP:10162"/>
        <dbReference type="Rhea" id="RHEA-COMP:10163"/>
        <dbReference type="ChEBI" id="CHEBI:15378"/>
        <dbReference type="ChEBI" id="CHEBI:73682"/>
        <dbReference type="ChEBI" id="CHEBI:74411"/>
        <dbReference type="ChEBI" id="CHEBI:74418"/>
        <dbReference type="ChEBI" id="CHEBI:456215"/>
        <dbReference type="EC" id="2.3.1.234"/>
    </reaction>
</comment>
<dbReference type="GO" id="GO:0002949">
    <property type="term" value="P:tRNA threonylcarbamoyladenosine modification"/>
    <property type="evidence" value="ECO:0007669"/>
    <property type="project" value="UniProtKB-UniRule"/>
</dbReference>
<organism evidence="10 11">
    <name type="scientific">Acholeplasma brassicae</name>
    <dbReference type="NCBI Taxonomy" id="61635"/>
    <lineage>
        <taxon>Bacteria</taxon>
        <taxon>Bacillati</taxon>
        <taxon>Mycoplasmatota</taxon>
        <taxon>Mollicutes</taxon>
        <taxon>Acholeplasmatales</taxon>
        <taxon>Acholeplasmataceae</taxon>
        <taxon>Acholeplasma</taxon>
    </lineage>
</organism>